<gene>
    <name evidence="2" type="ORF">FOZ63_004014</name>
</gene>
<sequence>MGCKGDDHQSNCYYYYYEYEDDDGNTVASTTSRTSSSSSSSSSSSTTRPVRFSRDVIEMKYYKDDPPKRISLYKTWGVVDCTTPPRGVQRRGYRRHSSSSSSTVVSL</sequence>
<accession>A0A7J6SNX5</accession>
<keyword evidence="3" id="KW-1185">Reference proteome</keyword>
<name>A0A7J6SNX5_PEROL</name>
<evidence type="ECO:0000313" key="2">
    <source>
        <dbReference type="EMBL" id="KAF4734674.1"/>
    </source>
</evidence>
<feature type="region of interest" description="Disordered" evidence="1">
    <location>
        <begin position="83"/>
        <end position="107"/>
    </location>
</feature>
<evidence type="ECO:0000313" key="3">
    <source>
        <dbReference type="Proteomes" id="UP000553632"/>
    </source>
</evidence>
<evidence type="ECO:0000256" key="1">
    <source>
        <dbReference type="SAM" id="MobiDB-lite"/>
    </source>
</evidence>
<feature type="compositionally biased region" description="Low complexity" evidence="1">
    <location>
        <begin position="29"/>
        <end position="48"/>
    </location>
</feature>
<feature type="compositionally biased region" description="Basic residues" evidence="1">
    <location>
        <begin position="88"/>
        <end position="97"/>
    </location>
</feature>
<organism evidence="2 3">
    <name type="scientific">Perkinsus olseni</name>
    <name type="common">Perkinsus atlanticus</name>
    <dbReference type="NCBI Taxonomy" id="32597"/>
    <lineage>
        <taxon>Eukaryota</taxon>
        <taxon>Sar</taxon>
        <taxon>Alveolata</taxon>
        <taxon>Perkinsozoa</taxon>
        <taxon>Perkinsea</taxon>
        <taxon>Perkinsida</taxon>
        <taxon>Perkinsidae</taxon>
        <taxon>Perkinsus</taxon>
    </lineage>
</organism>
<protein>
    <submittedName>
        <fullName evidence="2">Uncharacterized protein</fullName>
    </submittedName>
</protein>
<dbReference type="AlphaFoldDB" id="A0A7J6SNX5"/>
<feature type="compositionally biased region" description="Low complexity" evidence="1">
    <location>
        <begin position="98"/>
        <end position="107"/>
    </location>
</feature>
<comment type="caution">
    <text evidence="2">The sequence shown here is derived from an EMBL/GenBank/DDBJ whole genome shotgun (WGS) entry which is preliminary data.</text>
</comment>
<reference evidence="2 3" key="1">
    <citation type="submission" date="2020-04" db="EMBL/GenBank/DDBJ databases">
        <title>Perkinsus olseni comparative genomics.</title>
        <authorList>
            <person name="Bogema D.R."/>
        </authorList>
    </citation>
    <scope>NUCLEOTIDE SEQUENCE [LARGE SCALE GENOMIC DNA]</scope>
    <source>
        <strain evidence="2 3">ATCC PRA-207</strain>
    </source>
</reference>
<proteinExistence type="predicted"/>
<feature type="region of interest" description="Disordered" evidence="1">
    <location>
        <begin position="25"/>
        <end position="50"/>
    </location>
</feature>
<dbReference type="EMBL" id="JABANO010016729">
    <property type="protein sequence ID" value="KAF4734674.1"/>
    <property type="molecule type" value="Genomic_DNA"/>
</dbReference>
<dbReference type="Proteomes" id="UP000553632">
    <property type="component" value="Unassembled WGS sequence"/>
</dbReference>